<sequence>MLIAVGSKGGARMFQQEEVIASVHNEEILKTALNISSIKTIFLMHGDILTLKNSIEEIQSVDKKVFLHVDFIQGLATDSKGLQYVAEVLKPEGIISTRGQVIQHAKKHSLLTIQRLFIIDSNALLSGIKNVKSSKPDAIEAMPGLMPRIIKELKKSTDLPIVAGGLIKSRDEIKEAFISGAVAVSLSAFETWFVEKKVLKKKGE</sequence>
<dbReference type="Gene3D" id="3.20.20.70">
    <property type="entry name" value="Aldolase class I"/>
    <property type="match status" value="1"/>
</dbReference>
<evidence type="ECO:0008006" key="3">
    <source>
        <dbReference type="Google" id="ProtNLM"/>
    </source>
</evidence>
<dbReference type="InterPro" id="IPR013785">
    <property type="entry name" value="Aldolase_TIM"/>
</dbReference>
<dbReference type="PANTHER" id="PTHR35787">
    <property type="entry name" value="GLYCEROL UPTAKE OPERON ANTITERMINATOR REGULATORY PROTEIN"/>
    <property type="match status" value="1"/>
</dbReference>
<organism evidence="1 2">
    <name type="scientific">Clostridium formicaceticum</name>
    <dbReference type="NCBI Taxonomy" id="1497"/>
    <lineage>
        <taxon>Bacteria</taxon>
        <taxon>Bacillati</taxon>
        <taxon>Bacillota</taxon>
        <taxon>Clostridia</taxon>
        <taxon>Eubacteriales</taxon>
        <taxon>Clostridiaceae</taxon>
        <taxon>Clostridium</taxon>
    </lineage>
</organism>
<dbReference type="SUPFAM" id="SSF110391">
    <property type="entry name" value="GlpP-like"/>
    <property type="match status" value="1"/>
</dbReference>
<name>A0ABM6EX69_9CLOT</name>
<accession>A0ABM6EX69</accession>
<evidence type="ECO:0000313" key="1">
    <source>
        <dbReference type="EMBL" id="AOY77668.1"/>
    </source>
</evidence>
<protein>
    <recommendedName>
        <fullName evidence="3">Glycerol uptake operon antiterminator regulatory protein</fullName>
    </recommendedName>
</protein>
<dbReference type="Proteomes" id="UP000177894">
    <property type="component" value="Chromosome"/>
</dbReference>
<dbReference type="PANTHER" id="PTHR35787:SF1">
    <property type="entry name" value="GLYCEROL UPTAKE OPERON ANTITERMINATOR REGULATORY PROTEIN"/>
    <property type="match status" value="1"/>
</dbReference>
<gene>
    <name evidence="1" type="ORF">BJL90_18480</name>
</gene>
<proteinExistence type="predicted"/>
<dbReference type="InterPro" id="IPR006699">
    <property type="entry name" value="GlpP"/>
</dbReference>
<dbReference type="Pfam" id="PF04309">
    <property type="entry name" value="G3P_antiterm"/>
    <property type="match status" value="1"/>
</dbReference>
<evidence type="ECO:0000313" key="2">
    <source>
        <dbReference type="Proteomes" id="UP000177894"/>
    </source>
</evidence>
<keyword evidence="2" id="KW-1185">Reference proteome</keyword>
<dbReference type="EMBL" id="CP017603">
    <property type="protein sequence ID" value="AOY77668.1"/>
    <property type="molecule type" value="Genomic_DNA"/>
</dbReference>
<reference evidence="1 2" key="1">
    <citation type="submission" date="2016-10" db="EMBL/GenBank/DDBJ databases">
        <title>Complete Genome Sequence of Acetogen Clostridium formicoaceticum ATCC 27076.</title>
        <authorList>
            <person name="Bao T."/>
            <person name="Cheng C."/>
            <person name="Zhao J."/>
            <person name="Yang S.-T."/>
            <person name="Wang J."/>
            <person name="Wang M."/>
        </authorList>
    </citation>
    <scope>NUCLEOTIDE SEQUENCE [LARGE SCALE GENOMIC DNA]</scope>
    <source>
        <strain evidence="1 2">ATCC 27076</strain>
    </source>
</reference>
<dbReference type="PIRSF" id="PIRSF016897">
    <property type="entry name" value="GlpP"/>
    <property type="match status" value="1"/>
</dbReference>